<dbReference type="Proteomes" id="UP001201217">
    <property type="component" value="Unassembled WGS sequence"/>
</dbReference>
<accession>A0ABS9E9C7</accession>
<evidence type="ECO:0000256" key="1">
    <source>
        <dbReference type="SAM" id="Phobius"/>
    </source>
</evidence>
<gene>
    <name evidence="2" type="ORF">L1I42_13315</name>
</gene>
<proteinExistence type="predicted"/>
<sequence>MSVSEKISTLWIVVMFNMAFADILSFISPGFLAQVSAGVIEGVEITPMFILLAAVLIEIAIVMIFLSRALSRKANRIANFGAVAITILFVVGGGSLKPHYIFFGSIEVLAMLYIAYLAWTWPEDRAHA</sequence>
<keyword evidence="3" id="KW-1185">Reference proteome</keyword>
<dbReference type="RefSeq" id="WP_236115167.1">
    <property type="nucleotide sequence ID" value="NZ_JAKGTI010000003.1"/>
</dbReference>
<keyword evidence="1" id="KW-0472">Membrane</keyword>
<dbReference type="InterPro" id="IPR046289">
    <property type="entry name" value="DUF6326"/>
</dbReference>
<organism evidence="2 3">
    <name type="scientific">Maritalea mediterranea</name>
    <dbReference type="NCBI Taxonomy" id="2909667"/>
    <lineage>
        <taxon>Bacteria</taxon>
        <taxon>Pseudomonadati</taxon>
        <taxon>Pseudomonadota</taxon>
        <taxon>Alphaproteobacteria</taxon>
        <taxon>Hyphomicrobiales</taxon>
        <taxon>Devosiaceae</taxon>
        <taxon>Maritalea</taxon>
    </lineage>
</organism>
<name>A0ABS9E9C7_9HYPH</name>
<evidence type="ECO:0000313" key="3">
    <source>
        <dbReference type="Proteomes" id="UP001201217"/>
    </source>
</evidence>
<evidence type="ECO:0000313" key="2">
    <source>
        <dbReference type="EMBL" id="MCF4099473.1"/>
    </source>
</evidence>
<feature type="transmembrane region" description="Helical" evidence="1">
    <location>
        <begin position="12"/>
        <end position="33"/>
    </location>
</feature>
<feature type="transmembrane region" description="Helical" evidence="1">
    <location>
        <begin position="100"/>
        <end position="119"/>
    </location>
</feature>
<comment type="caution">
    <text evidence="2">The sequence shown here is derived from an EMBL/GenBank/DDBJ whole genome shotgun (WGS) entry which is preliminary data.</text>
</comment>
<keyword evidence="1" id="KW-0812">Transmembrane</keyword>
<reference evidence="2 3" key="1">
    <citation type="submission" date="2022-01" db="EMBL/GenBank/DDBJ databases">
        <title>Maritalea mediterranea sp. nov., isolated from marine plastic residues from the Malva-rosa beach (Valencia, Spain).</title>
        <authorList>
            <person name="Vidal-Verdu A."/>
            <person name="Molina-Menor E."/>
            <person name="Pascual J."/>
            <person name="Pereto J."/>
            <person name="Porcar M."/>
        </authorList>
    </citation>
    <scope>NUCLEOTIDE SEQUENCE [LARGE SCALE GENOMIC DNA]</scope>
    <source>
        <strain evidence="2 3">P4.10X</strain>
    </source>
</reference>
<keyword evidence="1" id="KW-1133">Transmembrane helix</keyword>
<dbReference type="Pfam" id="PF19851">
    <property type="entry name" value="DUF6326"/>
    <property type="match status" value="1"/>
</dbReference>
<dbReference type="EMBL" id="JAKGTI010000003">
    <property type="protein sequence ID" value="MCF4099473.1"/>
    <property type="molecule type" value="Genomic_DNA"/>
</dbReference>
<protein>
    <submittedName>
        <fullName evidence="2">DUF6326 family protein</fullName>
    </submittedName>
</protein>
<feature type="transmembrane region" description="Helical" evidence="1">
    <location>
        <begin position="77"/>
        <end position="94"/>
    </location>
</feature>
<feature type="transmembrane region" description="Helical" evidence="1">
    <location>
        <begin position="45"/>
        <end position="65"/>
    </location>
</feature>